<reference evidence="2" key="1">
    <citation type="submission" date="2018-02" db="EMBL/GenBank/DDBJ databases">
        <authorList>
            <person name="Hausmann B."/>
        </authorList>
    </citation>
    <scope>NUCLEOTIDE SEQUENCE [LARGE SCALE GENOMIC DNA]</scope>
    <source>
        <strain evidence="2">Peat soil MAG SbF1</strain>
    </source>
</reference>
<gene>
    <name evidence="1" type="ORF">SBF1_2770008</name>
</gene>
<protein>
    <submittedName>
        <fullName evidence="1">Uncharacterized protein</fullName>
    </submittedName>
</protein>
<dbReference type="Proteomes" id="UP000238916">
    <property type="component" value="Unassembled WGS sequence"/>
</dbReference>
<proteinExistence type="predicted"/>
<organism evidence="1 2">
    <name type="scientific">Candidatus Desulfosporosinus infrequens</name>
    <dbReference type="NCBI Taxonomy" id="2043169"/>
    <lineage>
        <taxon>Bacteria</taxon>
        <taxon>Bacillati</taxon>
        <taxon>Bacillota</taxon>
        <taxon>Clostridia</taxon>
        <taxon>Eubacteriales</taxon>
        <taxon>Desulfitobacteriaceae</taxon>
        <taxon>Desulfosporosinus</taxon>
    </lineage>
</organism>
<sequence>MSFSSDLFGILYSGVNKVWFDQRKLEIDETNFEMSPVSSWRA</sequence>
<name>A0A2U3KUB4_9FIRM</name>
<accession>A0A2U3KUB4</accession>
<evidence type="ECO:0000313" key="1">
    <source>
        <dbReference type="EMBL" id="SPF43238.1"/>
    </source>
</evidence>
<dbReference type="AlphaFoldDB" id="A0A2U3KUB4"/>
<evidence type="ECO:0000313" key="2">
    <source>
        <dbReference type="Proteomes" id="UP000238916"/>
    </source>
</evidence>
<dbReference type="EMBL" id="OMOF01000198">
    <property type="protein sequence ID" value="SPF43238.1"/>
    <property type="molecule type" value="Genomic_DNA"/>
</dbReference>